<protein>
    <submittedName>
        <fullName evidence="1">DUF2281 domain-containing protein</fullName>
    </submittedName>
</protein>
<gene>
    <name evidence="1" type="ORF">PI95_025475</name>
</gene>
<sequence length="83" mass="9182">MTQAIGIDQLIAEKVRTLSLEKQQQVLDFVEFLHSKSLRVEFKHPNGTLMSALEAAADLVGCVDGGPGDLSTNKEYLNRPLRE</sequence>
<name>A0A846HET8_9CYAN</name>
<dbReference type="RefSeq" id="WP_039747961.1">
    <property type="nucleotide sequence ID" value="NZ_JTCM02000083.1"/>
</dbReference>
<comment type="caution">
    <text evidence="1">The sequence shown here is derived from an EMBL/GenBank/DDBJ whole genome shotgun (WGS) entry which is preliminary data.</text>
</comment>
<keyword evidence="2" id="KW-1185">Reference proteome</keyword>
<dbReference type="EMBL" id="JTCM02000083">
    <property type="protein sequence ID" value="NEU75816.1"/>
    <property type="molecule type" value="Genomic_DNA"/>
</dbReference>
<proteinExistence type="predicted"/>
<dbReference type="Proteomes" id="UP000031549">
    <property type="component" value="Unassembled WGS sequence"/>
</dbReference>
<organism evidence="1 2">
    <name type="scientific">Hassallia byssoidea VB512170</name>
    <dbReference type="NCBI Taxonomy" id="1304833"/>
    <lineage>
        <taxon>Bacteria</taxon>
        <taxon>Bacillati</taxon>
        <taxon>Cyanobacteriota</taxon>
        <taxon>Cyanophyceae</taxon>
        <taxon>Nostocales</taxon>
        <taxon>Tolypothrichaceae</taxon>
        <taxon>Hassallia</taxon>
    </lineage>
</organism>
<evidence type="ECO:0000313" key="1">
    <source>
        <dbReference type="EMBL" id="NEU75816.1"/>
    </source>
</evidence>
<evidence type="ECO:0000313" key="2">
    <source>
        <dbReference type="Proteomes" id="UP000031549"/>
    </source>
</evidence>
<dbReference type="AlphaFoldDB" id="A0A846HET8"/>
<reference evidence="1 2" key="1">
    <citation type="journal article" date="2015" name="Genome Announc.">
        <title>Draft Genome Sequence of Cyanobacterium Hassallia byssoidea Strain VB512170, Isolated from Monuments in India.</title>
        <authorList>
            <person name="Singh D."/>
            <person name="Chandrababunaidu M.M."/>
            <person name="Panda A."/>
            <person name="Sen D."/>
            <person name="Bhattacharyya S."/>
            <person name="Adhikary S.P."/>
            <person name="Tripathy S."/>
        </authorList>
    </citation>
    <scope>NUCLEOTIDE SEQUENCE [LARGE SCALE GENOMIC DNA]</scope>
    <source>
        <strain evidence="1 2">VB512170</strain>
    </source>
</reference>
<accession>A0A846HET8</accession>